<accession>A0A0G4I9H5</accession>
<gene>
    <name evidence="1" type="ORF">Cvel_12242</name>
</gene>
<sequence length="352" mass="39535">MELTINVWMSAAAQVTNFDRDAGRGTIAENEMQCVMKHPGLYNPPLSCRFEPLQTNRAGICYFNSALWASLYDNHAAWQALGENNDFDDQSGQNVLNTALNAVRDALRRIAVGLIAFKKMDEHTFAGAFLRAIRKTFCKNLNVDLGDDKNTKDDECDWFYFGEDESGGDPFTPYRLFEYAIYHELPTWINWYSSKQDLPKCNNFANMMSEKVSEANAPRKFIVNIKPCGWGDGTEFQPPDIALEDGTVYMAKVAMLDLAGTHATIAVRVEKKLEHDIYCGSDHCKADCNCPGARLVGWKWYNHDDREALMISDKVLAAGGANIKGLIYEKKDTIYDDSKIPKIENDDTGSGD</sequence>
<reference evidence="1" key="1">
    <citation type="submission" date="2014-11" db="EMBL/GenBank/DDBJ databases">
        <authorList>
            <person name="Otto D Thomas"/>
            <person name="Naeem Raeece"/>
        </authorList>
    </citation>
    <scope>NUCLEOTIDE SEQUENCE</scope>
</reference>
<proteinExistence type="predicted"/>
<dbReference type="AlphaFoldDB" id="A0A0G4I9H5"/>
<dbReference type="VEuPathDB" id="CryptoDB:Cvel_12242"/>
<evidence type="ECO:0000313" key="1">
    <source>
        <dbReference type="EMBL" id="CEM53777.1"/>
    </source>
</evidence>
<organism evidence="1">
    <name type="scientific">Chromera velia CCMP2878</name>
    <dbReference type="NCBI Taxonomy" id="1169474"/>
    <lineage>
        <taxon>Eukaryota</taxon>
        <taxon>Sar</taxon>
        <taxon>Alveolata</taxon>
        <taxon>Colpodellida</taxon>
        <taxon>Chromeraceae</taxon>
        <taxon>Chromera</taxon>
    </lineage>
</organism>
<name>A0A0G4I9H5_9ALVE</name>
<dbReference type="EMBL" id="CDMZ01005725">
    <property type="protein sequence ID" value="CEM53777.1"/>
    <property type="molecule type" value="Genomic_DNA"/>
</dbReference>
<protein>
    <submittedName>
        <fullName evidence="1">Uncharacterized protein</fullName>
    </submittedName>
</protein>